<comment type="caution">
    <text evidence="1">The sequence shown here is derived from an EMBL/GenBank/DDBJ whole genome shotgun (WGS) entry which is preliminary data.</text>
</comment>
<keyword evidence="2" id="KW-1185">Reference proteome</keyword>
<proteinExistence type="predicted"/>
<name>A0A4R3KJR6_9BACI</name>
<evidence type="ECO:0000313" key="1">
    <source>
        <dbReference type="EMBL" id="TCS84015.1"/>
    </source>
</evidence>
<dbReference type="AlphaFoldDB" id="A0A4R3KJR6"/>
<evidence type="ECO:0000313" key="2">
    <source>
        <dbReference type="Proteomes" id="UP000295788"/>
    </source>
</evidence>
<dbReference type="Proteomes" id="UP000295788">
    <property type="component" value="Unassembled WGS sequence"/>
</dbReference>
<accession>A0A4R3KJR6</accession>
<dbReference type="EMBL" id="SMAB01000002">
    <property type="protein sequence ID" value="TCS84015.1"/>
    <property type="molecule type" value="Genomic_DNA"/>
</dbReference>
<dbReference type="OrthoDB" id="2968436at2"/>
<reference evidence="1 2" key="1">
    <citation type="submission" date="2019-03" db="EMBL/GenBank/DDBJ databases">
        <title>Genomic Encyclopedia of Type Strains, Phase IV (KMG-IV): sequencing the most valuable type-strain genomes for metagenomic binning, comparative biology and taxonomic classification.</title>
        <authorList>
            <person name="Goeker M."/>
        </authorList>
    </citation>
    <scope>NUCLEOTIDE SEQUENCE [LARGE SCALE GENOMIC DNA]</scope>
    <source>
        <strain evidence="1 2">DSM 23802</strain>
    </source>
</reference>
<gene>
    <name evidence="1" type="ORF">EDD72_10255</name>
</gene>
<sequence length="154" mass="18154">MELFIKRFIDLLDEEIPVSMVHTLIEQPLGAVMNESYVMIHARKDLVDGDSPYVEIEIYPIDYHKVRFLFAFTFPKNSIQIDQSKFEDKLKENKNIKAEKIIPLDHTEEGYYEIFAESEWKIPENNAEVDQVIVKIVEYIEEWMSSSGYQSNEI</sequence>
<dbReference type="RefSeq" id="WP_132766879.1">
    <property type="nucleotide sequence ID" value="NZ_SMAB01000002.1"/>
</dbReference>
<protein>
    <recommendedName>
        <fullName evidence="3">Sensory transduction regulator</fullName>
    </recommendedName>
</protein>
<evidence type="ECO:0008006" key="3">
    <source>
        <dbReference type="Google" id="ProtNLM"/>
    </source>
</evidence>
<organism evidence="1 2">
    <name type="scientific">Tepidibacillus fermentans</name>
    <dbReference type="NCBI Taxonomy" id="1281767"/>
    <lineage>
        <taxon>Bacteria</taxon>
        <taxon>Bacillati</taxon>
        <taxon>Bacillota</taxon>
        <taxon>Bacilli</taxon>
        <taxon>Bacillales</taxon>
        <taxon>Bacillaceae</taxon>
        <taxon>Tepidibacillus</taxon>
    </lineage>
</organism>